<reference evidence="1" key="1">
    <citation type="journal article" date="2023" name="Mol. Phylogenet. Evol.">
        <title>Genome-scale phylogeny and comparative genomics of the fungal order Sordariales.</title>
        <authorList>
            <person name="Hensen N."/>
            <person name="Bonometti L."/>
            <person name="Westerberg I."/>
            <person name="Brannstrom I.O."/>
            <person name="Guillou S."/>
            <person name="Cros-Aarteil S."/>
            <person name="Calhoun S."/>
            <person name="Haridas S."/>
            <person name="Kuo A."/>
            <person name="Mondo S."/>
            <person name="Pangilinan J."/>
            <person name="Riley R."/>
            <person name="LaButti K."/>
            <person name="Andreopoulos B."/>
            <person name="Lipzen A."/>
            <person name="Chen C."/>
            <person name="Yan M."/>
            <person name="Daum C."/>
            <person name="Ng V."/>
            <person name="Clum A."/>
            <person name="Steindorff A."/>
            <person name="Ohm R.A."/>
            <person name="Martin F."/>
            <person name="Silar P."/>
            <person name="Natvig D.O."/>
            <person name="Lalanne C."/>
            <person name="Gautier V."/>
            <person name="Ament-Velasquez S.L."/>
            <person name="Kruys A."/>
            <person name="Hutchinson M.I."/>
            <person name="Powell A.J."/>
            <person name="Barry K."/>
            <person name="Miller A.N."/>
            <person name="Grigoriev I.V."/>
            <person name="Debuchy R."/>
            <person name="Gladieux P."/>
            <person name="Hiltunen Thoren M."/>
            <person name="Johannesson H."/>
        </authorList>
    </citation>
    <scope>NUCLEOTIDE SEQUENCE</scope>
    <source>
        <strain evidence="1">CBS 958.72</strain>
    </source>
</reference>
<dbReference type="Proteomes" id="UP001287356">
    <property type="component" value="Unassembled WGS sequence"/>
</dbReference>
<gene>
    <name evidence="1" type="ORF">B0T24DRAFT_618303</name>
</gene>
<dbReference type="AlphaFoldDB" id="A0AAE0KI50"/>
<name>A0AAE0KI50_9PEZI</name>
<accession>A0AAE0KI50</accession>
<evidence type="ECO:0000313" key="1">
    <source>
        <dbReference type="EMBL" id="KAK3376250.1"/>
    </source>
</evidence>
<comment type="caution">
    <text evidence="1">The sequence shown here is derived from an EMBL/GenBank/DDBJ whole genome shotgun (WGS) entry which is preliminary data.</text>
</comment>
<organism evidence="1 2">
    <name type="scientific">Lasiosphaeria ovina</name>
    <dbReference type="NCBI Taxonomy" id="92902"/>
    <lineage>
        <taxon>Eukaryota</taxon>
        <taxon>Fungi</taxon>
        <taxon>Dikarya</taxon>
        <taxon>Ascomycota</taxon>
        <taxon>Pezizomycotina</taxon>
        <taxon>Sordariomycetes</taxon>
        <taxon>Sordariomycetidae</taxon>
        <taxon>Sordariales</taxon>
        <taxon>Lasiosphaeriaceae</taxon>
        <taxon>Lasiosphaeria</taxon>
    </lineage>
</organism>
<dbReference type="EMBL" id="JAULSN010000003">
    <property type="protein sequence ID" value="KAK3376250.1"/>
    <property type="molecule type" value="Genomic_DNA"/>
</dbReference>
<sequence length="185" mass="21551">MSLRNRRSAKGVYLMMINGGAIERSRENIWRSDWCLVVMDRFTEDEIAYGGPVRRNVQVLFTHIPRGEDRYVMFNETQRRVRVNIRNMVLVSPIWNDDPDRMDELARAVPPCQEQKWAVCVLAAWENNSFTALGEAARLARDVVLTRRQKVYEARHPAPFPWDIRLPSTWPVPTPGDLNRTISSR</sequence>
<reference evidence="1" key="2">
    <citation type="submission" date="2023-06" db="EMBL/GenBank/DDBJ databases">
        <authorList>
            <consortium name="Lawrence Berkeley National Laboratory"/>
            <person name="Haridas S."/>
            <person name="Hensen N."/>
            <person name="Bonometti L."/>
            <person name="Westerberg I."/>
            <person name="Brannstrom I.O."/>
            <person name="Guillou S."/>
            <person name="Cros-Aarteil S."/>
            <person name="Calhoun S."/>
            <person name="Kuo A."/>
            <person name="Mondo S."/>
            <person name="Pangilinan J."/>
            <person name="Riley R."/>
            <person name="Labutti K."/>
            <person name="Andreopoulos B."/>
            <person name="Lipzen A."/>
            <person name="Chen C."/>
            <person name="Yanf M."/>
            <person name="Daum C."/>
            <person name="Ng V."/>
            <person name="Clum A."/>
            <person name="Steindorff A."/>
            <person name="Ohm R."/>
            <person name="Martin F."/>
            <person name="Silar P."/>
            <person name="Natvig D."/>
            <person name="Lalanne C."/>
            <person name="Gautier V."/>
            <person name="Ament-Velasquez S.L."/>
            <person name="Kruys A."/>
            <person name="Hutchinson M.I."/>
            <person name="Powell A.J."/>
            <person name="Barry K."/>
            <person name="Miller A.N."/>
            <person name="Grigoriev I.V."/>
            <person name="Debuchy R."/>
            <person name="Gladieux P."/>
            <person name="Thoren M.H."/>
            <person name="Johannesson H."/>
        </authorList>
    </citation>
    <scope>NUCLEOTIDE SEQUENCE</scope>
    <source>
        <strain evidence="1">CBS 958.72</strain>
    </source>
</reference>
<evidence type="ECO:0000313" key="2">
    <source>
        <dbReference type="Proteomes" id="UP001287356"/>
    </source>
</evidence>
<protein>
    <submittedName>
        <fullName evidence="1">Uncharacterized protein</fullName>
    </submittedName>
</protein>
<proteinExistence type="predicted"/>
<keyword evidence="2" id="KW-1185">Reference proteome</keyword>